<name>A0A6J4V5Y3_9BACT</name>
<feature type="non-terminal residue" evidence="2">
    <location>
        <position position="1"/>
    </location>
</feature>
<feature type="compositionally biased region" description="Basic residues" evidence="1">
    <location>
        <begin position="15"/>
        <end position="26"/>
    </location>
</feature>
<dbReference type="AlphaFoldDB" id="A0A6J4V5Y3"/>
<proteinExistence type="predicted"/>
<evidence type="ECO:0000256" key="1">
    <source>
        <dbReference type="SAM" id="MobiDB-lite"/>
    </source>
</evidence>
<sequence length="108" mass="12453">ARRPCAPERPDPDRRRRPTARRRGRPPRQPYSPGRRRGDGPRRDRAGDPGGRPGRPRPAPRLQRQPHPPDQLRRVADDDRCPADRDPDPRRDPGGLPRRGLGRRRPAR</sequence>
<protein>
    <submittedName>
        <fullName evidence="2">Uncharacterized protein</fullName>
    </submittedName>
</protein>
<organism evidence="2">
    <name type="scientific">uncultured Thermomicrobiales bacterium</name>
    <dbReference type="NCBI Taxonomy" id="1645740"/>
    <lineage>
        <taxon>Bacteria</taxon>
        <taxon>Pseudomonadati</taxon>
        <taxon>Thermomicrobiota</taxon>
        <taxon>Thermomicrobia</taxon>
        <taxon>Thermomicrobiales</taxon>
        <taxon>environmental samples</taxon>
    </lineage>
</organism>
<feature type="non-terminal residue" evidence="2">
    <location>
        <position position="108"/>
    </location>
</feature>
<reference evidence="2" key="1">
    <citation type="submission" date="2020-02" db="EMBL/GenBank/DDBJ databases">
        <authorList>
            <person name="Meier V. D."/>
        </authorList>
    </citation>
    <scope>NUCLEOTIDE SEQUENCE</scope>
    <source>
        <strain evidence="2">AVDCRST_MAG19</strain>
    </source>
</reference>
<feature type="compositionally biased region" description="Basic and acidic residues" evidence="1">
    <location>
        <begin position="70"/>
        <end position="93"/>
    </location>
</feature>
<gene>
    <name evidence="2" type="ORF">AVDCRST_MAG19-2634</name>
</gene>
<feature type="region of interest" description="Disordered" evidence="1">
    <location>
        <begin position="1"/>
        <end position="108"/>
    </location>
</feature>
<dbReference type="EMBL" id="CADCWL010000130">
    <property type="protein sequence ID" value="CAA9569539.1"/>
    <property type="molecule type" value="Genomic_DNA"/>
</dbReference>
<accession>A0A6J4V5Y3</accession>
<feature type="compositionally biased region" description="Basic and acidic residues" evidence="1">
    <location>
        <begin position="36"/>
        <end position="47"/>
    </location>
</feature>
<evidence type="ECO:0000313" key="2">
    <source>
        <dbReference type="EMBL" id="CAA9569539.1"/>
    </source>
</evidence>
<feature type="compositionally biased region" description="Basic and acidic residues" evidence="1">
    <location>
        <begin position="1"/>
        <end position="14"/>
    </location>
</feature>